<dbReference type="RefSeq" id="YP_009151738.1">
    <property type="nucleotide sequence ID" value="NC_027374.1"/>
</dbReference>
<keyword evidence="2" id="KW-1185">Reference proteome</keyword>
<reference evidence="1 2" key="1">
    <citation type="submission" date="2014-07" db="EMBL/GenBank/DDBJ databases">
        <title>Complete Genome of Bacillus megaterium Myophage Moonbeam.</title>
        <authorList>
            <person name="Cadungog J.N."/>
            <person name="Khatemi B.E."/>
            <person name="Hernandez A.C."/>
            <person name="Everett G.F.K."/>
        </authorList>
    </citation>
    <scope>NUCLEOTIDE SEQUENCE [LARGE SCALE GENOMIC DNA]</scope>
</reference>
<dbReference type="KEGG" id="vg:24608150"/>
<dbReference type="EMBL" id="KM236246">
    <property type="protein sequence ID" value="AIW03573.1"/>
    <property type="molecule type" value="Genomic_DNA"/>
</dbReference>
<evidence type="ECO:0000313" key="1">
    <source>
        <dbReference type="EMBL" id="AIW03573.1"/>
    </source>
</evidence>
<dbReference type="GeneID" id="24608150"/>
<evidence type="ECO:0000313" key="2">
    <source>
        <dbReference type="Proteomes" id="UP000030207"/>
    </source>
</evidence>
<gene>
    <name evidence="1" type="ORF">CPT_Moonbeam175</name>
</gene>
<sequence>MRLTDAIRERDELRRKYLAMTSWYNSERKNSVDIPKEMDIAIQEAITVVHEKYFKFHVLVEDFIKDMEIPEEEKSND</sequence>
<accession>A0A0A0RV98</accession>
<organism evidence="1 2">
    <name type="scientific">Bacillus phage Moonbeam</name>
    <dbReference type="NCBI Taxonomy" id="1540091"/>
    <lineage>
        <taxon>Viruses</taxon>
        <taxon>Duplodnaviria</taxon>
        <taxon>Heunggongvirae</taxon>
        <taxon>Uroviricota</taxon>
        <taxon>Caudoviricetes</taxon>
        <taxon>Herelleviridae</taxon>
        <taxon>Bastillevirinae</taxon>
        <taxon>Moonbeamvirus</taxon>
        <taxon>Moonbeamvirus moonbeam</taxon>
    </lineage>
</organism>
<dbReference type="Proteomes" id="UP000030207">
    <property type="component" value="Segment"/>
</dbReference>
<name>A0A0A0RV98_9CAUD</name>
<protein>
    <submittedName>
        <fullName evidence="1">Uncharacterized protein</fullName>
    </submittedName>
</protein>
<proteinExistence type="predicted"/>